<keyword evidence="5" id="KW-0560">Oxidoreductase</keyword>
<dbReference type="InterPro" id="IPR036250">
    <property type="entry name" value="AcylCo_DH-like_C"/>
</dbReference>
<feature type="domain" description="Acyl-CoA oxidase/dehydrogenase middle" evidence="14">
    <location>
        <begin position="131"/>
        <end position="204"/>
    </location>
</feature>
<comment type="catalytic activity">
    <reaction evidence="12">
        <text>dibenzothiophene 5-oxide + FMNH2 + O2 = dibenzothiophene 5,5-dioxide + FMN + H2O + H(+)</text>
        <dbReference type="Rhea" id="RHEA:49080"/>
        <dbReference type="ChEBI" id="CHEBI:15377"/>
        <dbReference type="ChEBI" id="CHEBI:15378"/>
        <dbReference type="ChEBI" id="CHEBI:15379"/>
        <dbReference type="ChEBI" id="CHEBI:23683"/>
        <dbReference type="ChEBI" id="CHEBI:57618"/>
        <dbReference type="ChEBI" id="CHEBI:58210"/>
        <dbReference type="ChEBI" id="CHEBI:90356"/>
    </reaction>
</comment>
<reference evidence="17 18" key="1">
    <citation type="journal article" date="2019" name="Genome Biol. Evol.">
        <title>Day and night: Metabolic profiles and evolutionary relationships of six axenic non-marine cyanobacteria.</title>
        <authorList>
            <person name="Will S.E."/>
            <person name="Henke P."/>
            <person name="Boedeker C."/>
            <person name="Huang S."/>
            <person name="Brinkmann H."/>
            <person name="Rohde M."/>
            <person name="Jarek M."/>
            <person name="Friedl T."/>
            <person name="Seufert S."/>
            <person name="Schumacher M."/>
            <person name="Overmann J."/>
            <person name="Neumann-Schaal M."/>
            <person name="Petersen J."/>
        </authorList>
    </citation>
    <scope>NUCLEOTIDE SEQUENCE [LARGE SCALE GENOMIC DNA]</scope>
    <source>
        <strain evidence="17 18">SAG 39.79</strain>
    </source>
</reference>
<dbReference type="Gene3D" id="1.10.540.10">
    <property type="entry name" value="Acyl-CoA dehydrogenase/oxidase, N-terminal domain"/>
    <property type="match status" value="1"/>
</dbReference>
<evidence type="ECO:0000256" key="1">
    <source>
        <dbReference type="ARBA" id="ARBA00004496"/>
    </source>
</evidence>
<dbReference type="GO" id="GO:0006552">
    <property type="term" value="P:L-leucine catabolic process"/>
    <property type="evidence" value="ECO:0007669"/>
    <property type="project" value="TreeGrafter"/>
</dbReference>
<evidence type="ECO:0000256" key="3">
    <source>
        <dbReference type="ARBA" id="ARBA00022643"/>
    </source>
</evidence>
<dbReference type="SUPFAM" id="SSF56645">
    <property type="entry name" value="Acyl-CoA dehydrogenase NM domain-like"/>
    <property type="match status" value="1"/>
</dbReference>
<gene>
    <name evidence="17" type="ORF">DSM107010_43540</name>
</gene>
<keyword evidence="3" id="KW-0288">FMN</keyword>
<dbReference type="EMBL" id="RSCK01000044">
    <property type="protein sequence ID" value="RUT10358.1"/>
    <property type="molecule type" value="Genomic_DNA"/>
</dbReference>
<protein>
    <recommendedName>
        <fullName evidence="10">Dibenzothiophene monooxygenase</fullName>
        <ecNumber evidence="9">1.14.14.21</ecNumber>
    </recommendedName>
</protein>
<proteinExistence type="inferred from homology"/>
<dbReference type="Pfam" id="PF02770">
    <property type="entry name" value="Acyl-CoA_dh_M"/>
    <property type="match status" value="1"/>
</dbReference>
<keyword evidence="6 17" id="KW-0503">Monooxygenase</keyword>
<dbReference type="Gene3D" id="1.20.140.10">
    <property type="entry name" value="Butyryl-CoA Dehydrogenase, subunit A, domain 3"/>
    <property type="match status" value="1"/>
</dbReference>
<dbReference type="GO" id="GO:0005737">
    <property type="term" value="C:cytoplasm"/>
    <property type="evidence" value="ECO:0007669"/>
    <property type="project" value="UniProtKB-SubCell"/>
</dbReference>
<evidence type="ECO:0000259" key="15">
    <source>
        <dbReference type="Pfam" id="PF02771"/>
    </source>
</evidence>
<dbReference type="SUPFAM" id="SSF47203">
    <property type="entry name" value="Acyl-CoA dehydrogenase C-terminal domain-like"/>
    <property type="match status" value="1"/>
</dbReference>
<evidence type="ECO:0000256" key="9">
    <source>
        <dbReference type="ARBA" id="ARBA00034328"/>
    </source>
</evidence>
<keyword evidence="4" id="KW-0547">Nucleotide-binding</keyword>
<comment type="subcellular location">
    <subcellularLocation>
        <location evidence="1">Cytoplasm</location>
    </subcellularLocation>
</comment>
<dbReference type="GO" id="GO:0008470">
    <property type="term" value="F:3-methylbutanoyl-CoA dehydrogenase activity"/>
    <property type="evidence" value="ECO:0007669"/>
    <property type="project" value="TreeGrafter"/>
</dbReference>
<evidence type="ECO:0000256" key="12">
    <source>
        <dbReference type="ARBA" id="ARBA00048445"/>
    </source>
</evidence>
<feature type="domain" description="Acyl-CoA dehydrogenase/oxidase N-terminal" evidence="15">
    <location>
        <begin position="18"/>
        <end position="113"/>
    </location>
</feature>
<dbReference type="InterPro" id="IPR006091">
    <property type="entry name" value="Acyl-CoA_Oxase/DH_mid-dom"/>
</dbReference>
<evidence type="ECO:0000313" key="18">
    <source>
        <dbReference type="Proteomes" id="UP000282574"/>
    </source>
</evidence>
<sequence length="393" mass="44345">MQLQVKESSDYIALAQSLAEEFAQTAIARDTEAGTPKQERDRLRQSNLLKLIIPKEYGGLGETWITALQITREFAKVDSSIAHIFSYHHLGAVVPHIFGSPEQKQRYYTQTARNNWFWCNALNPLDRRATLTPEGDYFRLDGIKSFCSGSKDSDFIPITATDRDTNEFTILVIPTQREGVNIQSDWDNMGQRQTDSGSIIFDHVLVHPDEILGSRELNSQPFVTIRACLTQLNFTNIYLGIAQGALAAAKQYTRTTTKPWLTSGAESATQDPYILQHYGSMWVDLQAATCLTDKAGELLQAAWDRQWELTAAQRGECAVAIATAKVAATKVGLEIANRIFEVMGARATSNQYSFDRYWRNLRTFTLHDPVDYKLRDIGNWVLNDELPQPSFYS</sequence>
<dbReference type="InterPro" id="IPR009100">
    <property type="entry name" value="AcylCoA_DH/oxidase_NM_dom_sf"/>
</dbReference>
<dbReference type="Gene3D" id="2.40.110.10">
    <property type="entry name" value="Butyryl-CoA Dehydrogenase, subunit A, domain 2"/>
    <property type="match status" value="1"/>
</dbReference>
<dbReference type="InterPro" id="IPR013786">
    <property type="entry name" value="AcylCoA_DH/ox_N"/>
</dbReference>
<dbReference type="Proteomes" id="UP000282574">
    <property type="component" value="Unassembled WGS sequence"/>
</dbReference>
<feature type="domain" description="Acyl-CoA dehydrogenase C-terminal" evidence="16">
    <location>
        <begin position="237"/>
        <end position="369"/>
    </location>
</feature>
<comment type="similarity">
    <text evidence="8">Belongs to the DszC flavin monooxygenase family.</text>
</comment>
<dbReference type="GO" id="GO:0004497">
    <property type="term" value="F:monooxygenase activity"/>
    <property type="evidence" value="ECO:0007669"/>
    <property type="project" value="UniProtKB-KW"/>
</dbReference>
<dbReference type="InterPro" id="IPR037069">
    <property type="entry name" value="AcylCoA_DH/ox_N_sf"/>
</dbReference>
<evidence type="ECO:0000256" key="8">
    <source>
        <dbReference type="ARBA" id="ARBA00034317"/>
    </source>
</evidence>
<comment type="catalytic activity">
    <reaction evidence="11">
        <text>dibenzothiophene + FMNH2 + O2 = dibenzothiophene 5-oxide + FMN + H2O + H(+)</text>
        <dbReference type="Rhea" id="RHEA:49076"/>
        <dbReference type="ChEBI" id="CHEBI:15377"/>
        <dbReference type="ChEBI" id="CHEBI:15378"/>
        <dbReference type="ChEBI" id="CHEBI:15379"/>
        <dbReference type="ChEBI" id="CHEBI:23681"/>
        <dbReference type="ChEBI" id="CHEBI:23683"/>
        <dbReference type="ChEBI" id="CHEBI:57618"/>
        <dbReference type="ChEBI" id="CHEBI:58210"/>
    </reaction>
</comment>
<dbReference type="Pfam" id="PF02771">
    <property type="entry name" value="Acyl-CoA_dh_N"/>
    <property type="match status" value="1"/>
</dbReference>
<dbReference type="InterPro" id="IPR046373">
    <property type="entry name" value="Acyl-CoA_Oxase/DH_mid-dom_sf"/>
</dbReference>
<evidence type="ECO:0000256" key="7">
    <source>
        <dbReference type="ARBA" id="ARBA00034307"/>
    </source>
</evidence>
<evidence type="ECO:0000256" key="2">
    <source>
        <dbReference type="ARBA" id="ARBA00022630"/>
    </source>
</evidence>
<evidence type="ECO:0000256" key="6">
    <source>
        <dbReference type="ARBA" id="ARBA00023033"/>
    </source>
</evidence>
<dbReference type="AlphaFoldDB" id="A0AB37UFR0"/>
<dbReference type="PANTHER" id="PTHR43884:SF12">
    <property type="entry name" value="ISOVALERYL-COA DEHYDROGENASE, MITOCHONDRIAL-RELATED"/>
    <property type="match status" value="1"/>
</dbReference>
<name>A0AB37UFR0_9CYAN</name>
<comment type="catalytic activity">
    <reaction evidence="13">
        <text>dibenzothiophene + 2 FMNH2 + 2 O2 = dibenzothiophene 5,5-dioxide + 2 FMN + 2 H2O + 2 H(+)</text>
        <dbReference type="Rhea" id="RHEA:49072"/>
        <dbReference type="ChEBI" id="CHEBI:15377"/>
        <dbReference type="ChEBI" id="CHEBI:15378"/>
        <dbReference type="ChEBI" id="CHEBI:15379"/>
        <dbReference type="ChEBI" id="CHEBI:23681"/>
        <dbReference type="ChEBI" id="CHEBI:57618"/>
        <dbReference type="ChEBI" id="CHEBI:58210"/>
        <dbReference type="ChEBI" id="CHEBI:90356"/>
        <dbReference type="EC" id="1.14.14.21"/>
    </reaction>
</comment>
<dbReference type="RefSeq" id="WP_106169386.1">
    <property type="nucleotide sequence ID" value="NZ_JAVKZF010000004.1"/>
</dbReference>
<comment type="pathway">
    <text evidence="7">Sulfur metabolism; dibenzothiophene degradation.</text>
</comment>
<evidence type="ECO:0000313" key="17">
    <source>
        <dbReference type="EMBL" id="RUT10358.1"/>
    </source>
</evidence>
<dbReference type="PANTHER" id="PTHR43884">
    <property type="entry name" value="ACYL-COA DEHYDROGENASE"/>
    <property type="match status" value="1"/>
</dbReference>
<evidence type="ECO:0000256" key="10">
    <source>
        <dbReference type="ARBA" id="ARBA00034345"/>
    </source>
</evidence>
<dbReference type="InterPro" id="IPR013107">
    <property type="entry name" value="Acyl-CoA_DH_C"/>
</dbReference>
<evidence type="ECO:0000256" key="4">
    <source>
        <dbReference type="ARBA" id="ARBA00022741"/>
    </source>
</evidence>
<dbReference type="PIRSF" id="PIRSF016578">
    <property type="entry name" value="HsaA"/>
    <property type="match status" value="1"/>
</dbReference>
<keyword evidence="18" id="KW-1185">Reference proteome</keyword>
<dbReference type="GO" id="GO:0050660">
    <property type="term" value="F:flavin adenine dinucleotide binding"/>
    <property type="evidence" value="ECO:0007669"/>
    <property type="project" value="InterPro"/>
</dbReference>
<comment type="caution">
    <text evidence="17">The sequence shown here is derived from an EMBL/GenBank/DDBJ whole genome shotgun (WGS) entry which is preliminary data.</text>
</comment>
<organism evidence="17 18">
    <name type="scientific">Chroococcidiopsis cubana SAG 39.79</name>
    <dbReference type="NCBI Taxonomy" id="388085"/>
    <lineage>
        <taxon>Bacteria</taxon>
        <taxon>Bacillati</taxon>
        <taxon>Cyanobacteriota</taxon>
        <taxon>Cyanophyceae</taxon>
        <taxon>Chroococcidiopsidales</taxon>
        <taxon>Chroococcidiopsidaceae</taxon>
        <taxon>Chroococcidiopsis</taxon>
    </lineage>
</organism>
<evidence type="ECO:0000256" key="5">
    <source>
        <dbReference type="ARBA" id="ARBA00023002"/>
    </source>
</evidence>
<evidence type="ECO:0000259" key="14">
    <source>
        <dbReference type="Pfam" id="PF02770"/>
    </source>
</evidence>
<dbReference type="Pfam" id="PF08028">
    <property type="entry name" value="Acyl-CoA_dh_2"/>
    <property type="match status" value="1"/>
</dbReference>
<evidence type="ECO:0000256" key="13">
    <source>
        <dbReference type="ARBA" id="ARBA00049456"/>
    </source>
</evidence>
<evidence type="ECO:0000256" key="11">
    <source>
        <dbReference type="ARBA" id="ARBA00047859"/>
    </source>
</evidence>
<evidence type="ECO:0000259" key="16">
    <source>
        <dbReference type="Pfam" id="PF08028"/>
    </source>
</evidence>
<accession>A0AB37UFR0</accession>
<dbReference type="EC" id="1.14.14.21" evidence="9"/>
<keyword evidence="2" id="KW-0285">Flavoprotein</keyword>